<dbReference type="PANTHER" id="PTHR11731">
    <property type="entry name" value="PROTEASE FAMILY S9B,C DIPEPTIDYL-PEPTIDASE IV-RELATED"/>
    <property type="match status" value="1"/>
</dbReference>
<keyword evidence="1" id="KW-0378">Hydrolase</keyword>
<keyword evidence="2" id="KW-0720">Serine protease</keyword>
<dbReference type="SUPFAM" id="SSF82171">
    <property type="entry name" value="DPP6 N-terminal domain-like"/>
    <property type="match status" value="1"/>
</dbReference>
<evidence type="ECO:0000313" key="6">
    <source>
        <dbReference type="Proteomes" id="UP001303046"/>
    </source>
</evidence>
<dbReference type="Pfam" id="PF00930">
    <property type="entry name" value="DPPIV_N"/>
    <property type="match status" value="1"/>
</dbReference>
<accession>A0ABR1CT19</accession>
<comment type="caution">
    <text evidence="5">The sequence shown here is derived from an EMBL/GenBank/DDBJ whole genome shotgun (WGS) entry which is preliminary data.</text>
</comment>
<evidence type="ECO:0000259" key="4">
    <source>
        <dbReference type="Pfam" id="PF00930"/>
    </source>
</evidence>
<evidence type="ECO:0000313" key="5">
    <source>
        <dbReference type="EMBL" id="KAK6741245.1"/>
    </source>
</evidence>
<dbReference type="PANTHER" id="PTHR11731:SF200">
    <property type="entry name" value="DIPEPTIDYL PEPTIDASE 10, ISOFORM B"/>
    <property type="match status" value="1"/>
</dbReference>
<keyword evidence="3" id="KW-0325">Glycoprotein</keyword>
<organism evidence="5 6">
    <name type="scientific">Necator americanus</name>
    <name type="common">Human hookworm</name>
    <dbReference type="NCBI Taxonomy" id="51031"/>
    <lineage>
        <taxon>Eukaryota</taxon>
        <taxon>Metazoa</taxon>
        <taxon>Ecdysozoa</taxon>
        <taxon>Nematoda</taxon>
        <taxon>Chromadorea</taxon>
        <taxon>Rhabditida</taxon>
        <taxon>Rhabditina</taxon>
        <taxon>Rhabditomorpha</taxon>
        <taxon>Strongyloidea</taxon>
        <taxon>Ancylostomatidae</taxon>
        <taxon>Bunostominae</taxon>
        <taxon>Necator</taxon>
    </lineage>
</organism>
<keyword evidence="1" id="KW-0031">Aminopeptidase</keyword>
<dbReference type="Gene3D" id="2.140.10.30">
    <property type="entry name" value="Dipeptidylpeptidase IV, N-terminal domain"/>
    <property type="match status" value="1"/>
</dbReference>
<keyword evidence="6" id="KW-1185">Reference proteome</keyword>
<dbReference type="Proteomes" id="UP001303046">
    <property type="component" value="Unassembled WGS sequence"/>
</dbReference>
<dbReference type="EMBL" id="JAVFWL010000003">
    <property type="protein sequence ID" value="KAK6741245.1"/>
    <property type="molecule type" value="Genomic_DNA"/>
</dbReference>
<protein>
    <recommendedName>
        <fullName evidence="4">Dipeptidylpeptidase IV N-terminal domain-containing protein</fullName>
    </recommendedName>
</protein>
<keyword evidence="1" id="KW-0645">Protease</keyword>
<dbReference type="InterPro" id="IPR002469">
    <property type="entry name" value="Peptidase_S9B_N"/>
</dbReference>
<proteinExistence type="predicted"/>
<feature type="domain" description="Dipeptidylpeptidase IV N-terminal" evidence="4">
    <location>
        <begin position="62"/>
        <end position="273"/>
    </location>
</feature>
<name>A0ABR1CT19_NECAM</name>
<evidence type="ECO:0000256" key="3">
    <source>
        <dbReference type="ARBA" id="ARBA00023180"/>
    </source>
</evidence>
<sequence length="274" mass="31756">MINVFCEVSQSVRNHLLKRPPQAWINKAHFISDNAIVYTDLYLGPVRLSLDKMEPERLLNYSLTVWWSKKGKKLAFLSKDKVEENSMLMVSYTDQGSYPSVIQQKCTKTNEKQIPAFILFVWDKETRELKQMDVKLRNRTAYHYPYGVQWVVMRGEEFLVTFWADRLQTHISMTICDHTSGICELMFEHEYPSKTWPEISDFSSALSSDDAIYILLPRAMPDGNSYQHIAKLTIQRGTSRGAEVMKWAKSSFLSIGNFDVVELNAYDKNNDIVS</sequence>
<evidence type="ECO:0000256" key="1">
    <source>
        <dbReference type="ARBA" id="ARBA00022438"/>
    </source>
</evidence>
<reference evidence="5 6" key="1">
    <citation type="submission" date="2023-08" db="EMBL/GenBank/DDBJ databases">
        <title>A Necator americanus chromosomal reference genome.</title>
        <authorList>
            <person name="Ilik V."/>
            <person name="Petrzelkova K.J."/>
            <person name="Pardy F."/>
            <person name="Fuh T."/>
            <person name="Niatou-Singa F.S."/>
            <person name="Gouil Q."/>
            <person name="Baker L."/>
            <person name="Ritchie M.E."/>
            <person name="Jex A.R."/>
            <person name="Gazzola D."/>
            <person name="Li H."/>
            <person name="Toshio Fujiwara R."/>
            <person name="Zhan B."/>
            <person name="Aroian R.V."/>
            <person name="Pafco B."/>
            <person name="Schwarz E.M."/>
        </authorList>
    </citation>
    <scope>NUCLEOTIDE SEQUENCE [LARGE SCALE GENOMIC DNA]</scope>
    <source>
        <strain evidence="5 6">Aroian</strain>
        <tissue evidence="5">Whole animal</tissue>
    </source>
</reference>
<gene>
    <name evidence="5" type="primary">Necator_chrIII.g9994</name>
    <name evidence="5" type="ORF">RB195_009229</name>
</gene>
<evidence type="ECO:0000256" key="2">
    <source>
        <dbReference type="ARBA" id="ARBA00022825"/>
    </source>
</evidence>
<dbReference type="InterPro" id="IPR050278">
    <property type="entry name" value="Serine_Prot_S9B/DPPIV"/>
</dbReference>